<dbReference type="InterPro" id="IPR048855">
    <property type="entry name" value="P2R3A_B_D_EF-hand"/>
</dbReference>
<feature type="compositionally biased region" description="Basic and acidic residues" evidence="3">
    <location>
        <begin position="440"/>
        <end position="449"/>
    </location>
</feature>
<dbReference type="Proteomes" id="UP001642520">
    <property type="component" value="Unassembled WGS sequence"/>
</dbReference>
<dbReference type="PROSITE" id="PS50222">
    <property type="entry name" value="EF_HAND_2"/>
    <property type="match status" value="1"/>
</dbReference>
<name>A0ABP1NT62_XYLVO</name>
<dbReference type="PANTHER" id="PTHR14095:SF0">
    <property type="entry name" value="MIP22305P"/>
    <property type="match status" value="1"/>
</dbReference>
<dbReference type="PROSITE" id="PS00018">
    <property type="entry name" value="EF_HAND_1"/>
    <property type="match status" value="1"/>
</dbReference>
<keyword evidence="1" id="KW-0479">Metal-binding</keyword>
<dbReference type="Gene3D" id="1.10.238.220">
    <property type="match status" value="1"/>
</dbReference>
<accession>A0ABP1NT62</accession>
<feature type="region of interest" description="Disordered" evidence="3">
    <location>
        <begin position="590"/>
        <end position="657"/>
    </location>
</feature>
<feature type="region of interest" description="Disordered" evidence="3">
    <location>
        <begin position="1"/>
        <end position="58"/>
    </location>
</feature>
<evidence type="ECO:0000313" key="5">
    <source>
        <dbReference type="EMBL" id="CAL7943079.1"/>
    </source>
</evidence>
<feature type="compositionally biased region" description="Polar residues" evidence="3">
    <location>
        <begin position="415"/>
        <end position="433"/>
    </location>
</feature>
<dbReference type="Pfam" id="PF21161">
    <property type="entry name" value="P2R3B_EF-hand"/>
    <property type="match status" value="1"/>
</dbReference>
<feature type="compositionally biased region" description="Polar residues" evidence="3">
    <location>
        <begin position="605"/>
        <end position="620"/>
    </location>
</feature>
<dbReference type="SUPFAM" id="SSF47473">
    <property type="entry name" value="EF-hand"/>
    <property type="match status" value="2"/>
</dbReference>
<dbReference type="Gene3D" id="1.10.238.230">
    <property type="match status" value="1"/>
</dbReference>
<dbReference type="PANTHER" id="PTHR14095">
    <property type="entry name" value="PHOSPHATASE 2A REGULATORY SUBUNIT-RELATED"/>
    <property type="match status" value="1"/>
</dbReference>
<protein>
    <recommendedName>
        <fullName evidence="4">EF-hand domain-containing protein</fullName>
    </recommendedName>
</protein>
<proteinExistence type="predicted"/>
<dbReference type="InterPro" id="IPR018247">
    <property type="entry name" value="EF_Hand_1_Ca_BS"/>
</dbReference>
<dbReference type="EMBL" id="CAXAJV020001293">
    <property type="protein sequence ID" value="CAL7943079.1"/>
    <property type="molecule type" value="Genomic_DNA"/>
</dbReference>
<feature type="compositionally biased region" description="Low complexity" evidence="3">
    <location>
        <begin position="10"/>
        <end position="50"/>
    </location>
</feature>
<evidence type="ECO:0000259" key="4">
    <source>
        <dbReference type="PROSITE" id="PS50222"/>
    </source>
</evidence>
<feature type="region of interest" description="Disordered" evidence="3">
    <location>
        <begin position="323"/>
        <end position="342"/>
    </location>
</feature>
<reference evidence="5 6" key="1">
    <citation type="submission" date="2024-08" db="EMBL/GenBank/DDBJ databases">
        <authorList>
            <person name="Will J Nash"/>
            <person name="Angela Man"/>
            <person name="Seanna McTaggart"/>
            <person name="Kendall Baker"/>
            <person name="Tom Barker"/>
            <person name="Leah Catchpole"/>
            <person name="Alex Durrant"/>
            <person name="Karim Gharbi"/>
            <person name="Naomi Irish"/>
            <person name="Gemy Kaithakottil"/>
            <person name="Debby Ku"/>
            <person name="Aaliyah Providence"/>
            <person name="Felix Shaw"/>
            <person name="David Swarbreck"/>
            <person name="Chris Watkins"/>
            <person name="Ann M. McCartney"/>
            <person name="Giulio Formenti"/>
            <person name="Alice Mouton"/>
            <person name="Noel Vella"/>
            <person name="Bjorn M von Reumont"/>
            <person name="Adriana Vella"/>
            <person name="Wilfried Haerty"/>
        </authorList>
    </citation>
    <scope>NUCLEOTIDE SEQUENCE [LARGE SCALE GENOMIC DNA]</scope>
</reference>
<feature type="domain" description="EF-hand" evidence="4">
    <location>
        <begin position="1033"/>
        <end position="1068"/>
    </location>
</feature>
<organism evidence="5 6">
    <name type="scientific">Xylocopa violacea</name>
    <name type="common">Violet carpenter bee</name>
    <name type="synonym">Apis violacea</name>
    <dbReference type="NCBI Taxonomy" id="135666"/>
    <lineage>
        <taxon>Eukaryota</taxon>
        <taxon>Metazoa</taxon>
        <taxon>Ecdysozoa</taxon>
        <taxon>Arthropoda</taxon>
        <taxon>Hexapoda</taxon>
        <taxon>Insecta</taxon>
        <taxon>Pterygota</taxon>
        <taxon>Neoptera</taxon>
        <taxon>Endopterygota</taxon>
        <taxon>Hymenoptera</taxon>
        <taxon>Apocrita</taxon>
        <taxon>Aculeata</taxon>
        <taxon>Apoidea</taxon>
        <taxon>Anthophila</taxon>
        <taxon>Apidae</taxon>
        <taxon>Xylocopa</taxon>
        <taxon>Xylocopa</taxon>
    </lineage>
</organism>
<dbReference type="InterPro" id="IPR011992">
    <property type="entry name" value="EF-hand-dom_pair"/>
</dbReference>
<gene>
    <name evidence="5" type="ORF">XYLVIOL_LOCUS5871</name>
</gene>
<evidence type="ECO:0000256" key="2">
    <source>
        <dbReference type="ARBA" id="ARBA00022837"/>
    </source>
</evidence>
<dbReference type="Pfam" id="PF17958">
    <property type="entry name" value="EF-hand_13"/>
    <property type="match status" value="1"/>
</dbReference>
<feature type="region of interest" description="Disordered" evidence="3">
    <location>
        <begin position="415"/>
        <end position="477"/>
    </location>
</feature>
<evidence type="ECO:0000256" key="3">
    <source>
        <dbReference type="SAM" id="MobiDB-lite"/>
    </source>
</evidence>
<feature type="compositionally biased region" description="Basic and acidic residues" evidence="3">
    <location>
        <begin position="621"/>
        <end position="641"/>
    </location>
</feature>
<sequence>MPAVGSLIAEASSRTSSSSSSPSSSSSSPSSSLLSSSSTRLRTETTASRSGGAAGRQLTVEIETTERRVCASRREFFVPVTVDPRPSRVVHCPDLNACLVNESRTGREQIDCQAIHFGYAIPVNVVPLEADPSLAELVLDHSTELSRRTASFLLEHHPQLHQQWQTRQERCSSMAATAKHDLRRKFPTDTSTSGDEDIAAIAKQISDHAEAIYQTWKSRGLAPTEILNCHSNATAADKFGSVLTPTTTPNSVNSTGKTSPTSATSATAVDILSQAPNLDNGNLEKLVNNFVVEDKARIAASRQRSPSKTLPSSIQFALEKFEKNSMQQQQQPQTSPLKSSNVGAQVKTKQGNVLLSPTSPFANKPSQIVKPQLSTKTPGAHHREVFLETIETTFPADITPSKIVVQQKRPTSTVITSPTASNLDDASTNSGLTTWPLKNKLNDSKRVADLSKSPQQESKPLTIKEEKRNSGSNSSIYLDEVAREEERLINALKTGSVITEEPTERTVPLTRQKPAIKREKPKVEPVKPIIIGHNHHGGGLVPASAAMVNNVASATPGSNTSVTSDAKSLSKDDLSNMSVVDYAKVRYRAAQQNPPTQQRLEEQRTSNNFNSTEQLVSTTRSKFETEIQKDKEANKEEKDPVTSRWGPRINSPRPRIEQVPHPELTTQQKQHIRAAAATGTGNNPIRPFLTRGSVAERVLIFEKCPSELLLDKRGPRQPAINTWRTGHEVQNKAQTYAKDKTQQKSLPPHTTLQRHVKANRNVHIPRFYFPGGKPLPLSQVEATIARITAAFQSLPGHRATRAQFHTITKACDLPLYWKVPLFLAAGGDQTGYVEMNAFLEFWKEVSNTHHDAASKFIRITTRGQRNNILPEDLVPLVQDVVETHPGLVFLKEATEFHSRYVHTVIARIFYCVNRSWSGRISVAELRRSNLLSVIAILEHEEDINQVTAYFSYEHFYVIYCKFWELDRDHDLFIDKTDLTKHNDHALSKRMIARIFSGAVTRGGVKSGNGVQQPQDKMSYTEFVWFLLSEEDKNHPTAIEYWFRCMDLDGDGYLSMYELEYFYEEQLHRMEAIGLETLPFEDCLCQMLDMIKPATPGKISLSDLKRCKMTSIFFDTFFNLEKYLDHEQRDPFASAREHDPDGHELSDWDRFAAEEYELLVTEESGNEQNEQMLCDDEM</sequence>
<evidence type="ECO:0000256" key="1">
    <source>
        <dbReference type="ARBA" id="ARBA00022723"/>
    </source>
</evidence>
<dbReference type="Gene3D" id="1.10.238.10">
    <property type="entry name" value="EF-hand"/>
    <property type="match status" value="1"/>
</dbReference>
<evidence type="ECO:0000313" key="6">
    <source>
        <dbReference type="Proteomes" id="UP001642520"/>
    </source>
</evidence>
<dbReference type="InterPro" id="IPR002048">
    <property type="entry name" value="EF_hand_dom"/>
</dbReference>
<dbReference type="Pfam" id="PF13499">
    <property type="entry name" value="EF-hand_7"/>
    <property type="match status" value="1"/>
</dbReference>
<comment type="caution">
    <text evidence="5">The sequence shown here is derived from an EMBL/GenBank/DDBJ whole genome shotgun (WGS) entry which is preliminary data.</text>
</comment>
<keyword evidence="6" id="KW-1185">Reference proteome</keyword>
<dbReference type="InterPro" id="IPR041534">
    <property type="entry name" value="EF-hand_13"/>
</dbReference>
<keyword evidence="2" id="KW-0106">Calcium</keyword>